<dbReference type="Gramene" id="Mp1g05020.1">
    <property type="protein sequence ID" value="Mp1g05020.1.cds"/>
    <property type="gene ID" value="Mp1g05020"/>
</dbReference>
<feature type="region of interest" description="Disordered" evidence="1">
    <location>
        <begin position="70"/>
        <end position="196"/>
    </location>
</feature>
<dbReference type="AlphaFoldDB" id="A0A2R6XQT7"/>
<feature type="region of interest" description="Disordered" evidence="1">
    <location>
        <begin position="232"/>
        <end position="273"/>
    </location>
</feature>
<dbReference type="Proteomes" id="UP000244005">
    <property type="component" value="Unassembled WGS sequence"/>
</dbReference>
<organism evidence="2 3">
    <name type="scientific">Marchantia polymorpha</name>
    <name type="common">Common liverwort</name>
    <name type="synonym">Marchantia aquatica</name>
    <dbReference type="NCBI Taxonomy" id="3197"/>
    <lineage>
        <taxon>Eukaryota</taxon>
        <taxon>Viridiplantae</taxon>
        <taxon>Streptophyta</taxon>
        <taxon>Embryophyta</taxon>
        <taxon>Marchantiophyta</taxon>
        <taxon>Marchantiopsida</taxon>
        <taxon>Marchantiidae</taxon>
        <taxon>Marchantiales</taxon>
        <taxon>Marchantiaceae</taxon>
        <taxon>Marchantia</taxon>
    </lineage>
</organism>
<name>A0A2R6XQT7_MARPO</name>
<accession>A0A2R6XQT7</accession>
<feature type="compositionally biased region" description="Acidic residues" evidence="1">
    <location>
        <begin position="84"/>
        <end position="103"/>
    </location>
</feature>
<feature type="compositionally biased region" description="Basic and acidic residues" evidence="1">
    <location>
        <begin position="129"/>
        <end position="138"/>
    </location>
</feature>
<gene>
    <name evidence="2" type="ORF">MARPO_0005s0107</name>
</gene>
<keyword evidence="3" id="KW-1185">Reference proteome</keyword>
<feature type="region of interest" description="Disordered" evidence="1">
    <location>
        <begin position="306"/>
        <end position="333"/>
    </location>
</feature>
<evidence type="ECO:0000313" key="2">
    <source>
        <dbReference type="EMBL" id="PTQ48463.1"/>
    </source>
</evidence>
<protein>
    <submittedName>
        <fullName evidence="2">Uncharacterized protein</fullName>
    </submittedName>
</protein>
<feature type="compositionally biased region" description="Basic and acidic residues" evidence="1">
    <location>
        <begin position="232"/>
        <end position="242"/>
    </location>
</feature>
<dbReference type="EMBL" id="KZ772677">
    <property type="protein sequence ID" value="PTQ48463.1"/>
    <property type="molecule type" value="Genomic_DNA"/>
</dbReference>
<sequence>MRGPPAGRLERATVGARPAKKLPRCGSFDIKKCVNWQPRLESCTRRVASRPLLDDDEAEEYWSELLRANTTKKHKQQQQQQKNEEEEEAQDEEEEEEEEDARSDEERKIRRRGSTCCPPSRPTDPNIEGAERTADHNNTKRAFARILAQFRSGRVRSGRVGSGRVGSGRSVGPPAPFLRSQPETRGNKSAMASRQQVPPWVRLPACCPSPSLHPGPCPFESAEISKLSEMGRNEEKWGDMGRRGAGRVRSPARGTVGGRDPRQQQTNIDRSSRLIPSNVVCPSACLPATHARIVSDNDRWVARGRSRSLRFTPAPAGAGSPSFFSTGKLPPAK</sequence>
<reference evidence="3" key="1">
    <citation type="journal article" date="2017" name="Cell">
        <title>Insights into land plant evolution garnered from the Marchantia polymorpha genome.</title>
        <authorList>
            <person name="Bowman J.L."/>
            <person name="Kohchi T."/>
            <person name="Yamato K.T."/>
            <person name="Jenkins J."/>
            <person name="Shu S."/>
            <person name="Ishizaki K."/>
            <person name="Yamaoka S."/>
            <person name="Nishihama R."/>
            <person name="Nakamura Y."/>
            <person name="Berger F."/>
            <person name="Adam C."/>
            <person name="Aki S.S."/>
            <person name="Althoff F."/>
            <person name="Araki T."/>
            <person name="Arteaga-Vazquez M.A."/>
            <person name="Balasubrmanian S."/>
            <person name="Barry K."/>
            <person name="Bauer D."/>
            <person name="Boehm C.R."/>
            <person name="Briginshaw L."/>
            <person name="Caballero-Perez J."/>
            <person name="Catarino B."/>
            <person name="Chen F."/>
            <person name="Chiyoda S."/>
            <person name="Chovatia M."/>
            <person name="Davies K.M."/>
            <person name="Delmans M."/>
            <person name="Demura T."/>
            <person name="Dierschke T."/>
            <person name="Dolan L."/>
            <person name="Dorantes-Acosta A.E."/>
            <person name="Eklund D.M."/>
            <person name="Florent S.N."/>
            <person name="Flores-Sandoval E."/>
            <person name="Fujiyama A."/>
            <person name="Fukuzawa H."/>
            <person name="Galik B."/>
            <person name="Grimanelli D."/>
            <person name="Grimwood J."/>
            <person name="Grossniklaus U."/>
            <person name="Hamada T."/>
            <person name="Haseloff J."/>
            <person name="Hetherington A.J."/>
            <person name="Higo A."/>
            <person name="Hirakawa Y."/>
            <person name="Hundley H.N."/>
            <person name="Ikeda Y."/>
            <person name="Inoue K."/>
            <person name="Inoue S.I."/>
            <person name="Ishida S."/>
            <person name="Jia Q."/>
            <person name="Kakita M."/>
            <person name="Kanazawa T."/>
            <person name="Kawai Y."/>
            <person name="Kawashima T."/>
            <person name="Kennedy M."/>
            <person name="Kinose K."/>
            <person name="Kinoshita T."/>
            <person name="Kohara Y."/>
            <person name="Koide E."/>
            <person name="Komatsu K."/>
            <person name="Kopischke S."/>
            <person name="Kubo M."/>
            <person name="Kyozuka J."/>
            <person name="Lagercrantz U."/>
            <person name="Lin S.S."/>
            <person name="Lindquist E."/>
            <person name="Lipzen A.M."/>
            <person name="Lu C.W."/>
            <person name="De Luna E."/>
            <person name="Martienssen R.A."/>
            <person name="Minamino N."/>
            <person name="Mizutani M."/>
            <person name="Mizutani M."/>
            <person name="Mochizuki N."/>
            <person name="Monte I."/>
            <person name="Mosher R."/>
            <person name="Nagasaki H."/>
            <person name="Nakagami H."/>
            <person name="Naramoto S."/>
            <person name="Nishitani K."/>
            <person name="Ohtani M."/>
            <person name="Okamoto T."/>
            <person name="Okumura M."/>
            <person name="Phillips J."/>
            <person name="Pollak B."/>
            <person name="Reinders A."/>
            <person name="Rovekamp M."/>
            <person name="Sano R."/>
            <person name="Sawa S."/>
            <person name="Schmid M.W."/>
            <person name="Shirakawa M."/>
            <person name="Solano R."/>
            <person name="Spunde A."/>
            <person name="Suetsugu N."/>
            <person name="Sugano S."/>
            <person name="Sugiyama A."/>
            <person name="Sun R."/>
            <person name="Suzuki Y."/>
            <person name="Takenaka M."/>
            <person name="Takezawa D."/>
            <person name="Tomogane H."/>
            <person name="Tsuzuki M."/>
            <person name="Ueda T."/>
            <person name="Umeda M."/>
            <person name="Ward J.M."/>
            <person name="Watanabe Y."/>
            <person name="Yazaki K."/>
            <person name="Yokoyama R."/>
            <person name="Yoshitake Y."/>
            <person name="Yotsui I."/>
            <person name="Zachgo S."/>
            <person name="Schmutz J."/>
        </authorList>
    </citation>
    <scope>NUCLEOTIDE SEQUENCE [LARGE SCALE GENOMIC DNA]</scope>
    <source>
        <strain evidence="3">Tak-1</strain>
    </source>
</reference>
<proteinExistence type="predicted"/>
<evidence type="ECO:0000256" key="1">
    <source>
        <dbReference type="SAM" id="MobiDB-lite"/>
    </source>
</evidence>
<evidence type="ECO:0000313" key="3">
    <source>
        <dbReference type="Proteomes" id="UP000244005"/>
    </source>
</evidence>
<feature type="region of interest" description="Disordered" evidence="1">
    <location>
        <begin position="1"/>
        <end position="21"/>
    </location>
</feature>